<protein>
    <submittedName>
        <fullName evidence="1">Uncharacterized protein</fullName>
    </submittedName>
</protein>
<evidence type="ECO:0000313" key="1">
    <source>
        <dbReference type="EMBL" id="PYB80625.1"/>
    </source>
</evidence>
<dbReference type="EMBL" id="QJRO01000009">
    <property type="protein sequence ID" value="PYB80625.1"/>
    <property type="molecule type" value="Genomic_DNA"/>
</dbReference>
<name>A0A2V4HV03_9PSED</name>
<sequence length="87" mass="9495">MATVQKKQLSDAALENLESQIPEMAAAATRLAYFRAVAAGHTVVTVEQDRIVATHADGQVEVLVESRPRRKVQKGQVLTVRKIDGRA</sequence>
<evidence type="ECO:0000313" key="2">
    <source>
        <dbReference type="Proteomes" id="UP000247620"/>
    </source>
</evidence>
<dbReference type="Proteomes" id="UP000247620">
    <property type="component" value="Unassembled WGS sequence"/>
</dbReference>
<dbReference type="AlphaFoldDB" id="A0A2V4HV03"/>
<organism evidence="1 2">
    <name type="scientific">Pseudomonas soli</name>
    <dbReference type="NCBI Taxonomy" id="1306993"/>
    <lineage>
        <taxon>Bacteria</taxon>
        <taxon>Pseudomonadati</taxon>
        <taxon>Pseudomonadota</taxon>
        <taxon>Gammaproteobacteria</taxon>
        <taxon>Pseudomonadales</taxon>
        <taxon>Pseudomonadaceae</taxon>
        <taxon>Pseudomonas</taxon>
    </lineage>
</organism>
<accession>A0A2V4HV03</accession>
<reference evidence="1 2" key="1">
    <citation type="submission" date="2018-06" db="EMBL/GenBank/DDBJ databases">
        <title>Pseudomonas diversity within urban Lake Michigan freshwaters.</title>
        <authorList>
            <person name="Batrich M."/>
            <person name="Hatzopoulos T."/>
            <person name="Putonti C."/>
        </authorList>
    </citation>
    <scope>NUCLEOTIDE SEQUENCE [LARGE SCALE GENOMIC DNA]</scope>
    <source>
        <strain evidence="1 2">LBp-160603</strain>
    </source>
</reference>
<comment type="caution">
    <text evidence="1">The sequence shown here is derived from an EMBL/GenBank/DDBJ whole genome shotgun (WGS) entry which is preliminary data.</text>
</comment>
<gene>
    <name evidence="1" type="ORF">DMX07_15690</name>
</gene>
<proteinExistence type="predicted"/>
<dbReference type="RefSeq" id="WP_110701203.1">
    <property type="nucleotide sequence ID" value="NZ_QJRO01000009.1"/>
</dbReference>